<evidence type="ECO:0000313" key="11">
    <source>
        <dbReference type="EMBL" id="TGY03491.1"/>
    </source>
</evidence>
<evidence type="ECO:0000259" key="6">
    <source>
        <dbReference type="Pfam" id="PF07980"/>
    </source>
</evidence>
<protein>
    <submittedName>
        <fullName evidence="9">RagB/SusD family nutrient uptake outer membrane protein</fullName>
    </submittedName>
</protein>
<keyword evidence="14" id="KW-1185">Reference proteome</keyword>
<comment type="caution">
    <text evidence="9">The sequence shown here is derived from an EMBL/GenBank/DDBJ whole genome shotgun (WGS) entry which is preliminary data.</text>
</comment>
<dbReference type="EMBL" id="BLLS01000034">
    <property type="protein sequence ID" value="GFH86264.1"/>
    <property type="molecule type" value="Genomic_DNA"/>
</dbReference>
<dbReference type="EMBL" id="RAZM01000047">
    <property type="protein sequence ID" value="RLT79488.1"/>
    <property type="molecule type" value="Genomic_DNA"/>
</dbReference>
<dbReference type="Pfam" id="PF14322">
    <property type="entry name" value="SusD-like_3"/>
    <property type="match status" value="1"/>
</dbReference>
<reference evidence="10 13" key="2">
    <citation type="submission" date="2019-03" db="EMBL/GenBank/DDBJ databases">
        <title>Diversity of the mouse oral microbiome.</title>
        <authorList>
            <person name="Joseph S."/>
            <person name="Aduse-Opoku J."/>
            <person name="Curtis M."/>
            <person name="Wade W."/>
            <person name="Hashim A."/>
        </authorList>
    </citation>
    <scope>NUCLEOTIDE SEQUENCE [LARGE SCALE GENOMIC DNA]</scope>
    <source>
        <strain evidence="10 13">P2318</strain>
    </source>
</reference>
<dbReference type="EMBL" id="SPPV01000052">
    <property type="protein sequence ID" value="TFU45882.1"/>
    <property type="molecule type" value="Genomic_DNA"/>
</dbReference>
<evidence type="ECO:0000313" key="13">
    <source>
        <dbReference type="Proteomes" id="UP000298073"/>
    </source>
</evidence>
<keyword evidence="5" id="KW-0998">Cell outer membrane</keyword>
<evidence type="ECO:0000256" key="3">
    <source>
        <dbReference type="ARBA" id="ARBA00022729"/>
    </source>
</evidence>
<reference evidence="9 12" key="1">
    <citation type="submission" date="2018-09" db="EMBL/GenBank/DDBJ databases">
        <title>Murine metabolic-syndrome-specific gut microbial biobank.</title>
        <authorList>
            <person name="Liu C."/>
        </authorList>
    </citation>
    <scope>NUCLEOTIDE SEQUENCE [LARGE SCALE GENOMIC DNA]</scope>
    <source>
        <strain evidence="9 12">0.1X-D8-26</strain>
    </source>
</reference>
<organism evidence="9 12">
    <name type="scientific">Bacteroides acidifaciens</name>
    <dbReference type="NCBI Taxonomy" id="85831"/>
    <lineage>
        <taxon>Bacteria</taxon>
        <taxon>Pseudomonadati</taxon>
        <taxon>Bacteroidota</taxon>
        <taxon>Bacteroidia</taxon>
        <taxon>Bacteroidales</taxon>
        <taxon>Bacteroidaceae</taxon>
        <taxon>Bacteroides</taxon>
    </lineage>
</organism>
<keyword evidence="3" id="KW-0732">Signal</keyword>
<evidence type="ECO:0000313" key="14">
    <source>
        <dbReference type="Proteomes" id="UP000305751"/>
    </source>
</evidence>
<evidence type="ECO:0000313" key="8">
    <source>
        <dbReference type="EMBL" id="GFH86264.1"/>
    </source>
</evidence>
<dbReference type="SUPFAM" id="SSF48452">
    <property type="entry name" value="TPR-like"/>
    <property type="match status" value="1"/>
</dbReference>
<dbReference type="InterPro" id="IPR012944">
    <property type="entry name" value="SusD_RagB_dom"/>
</dbReference>
<dbReference type="PROSITE" id="PS51257">
    <property type="entry name" value="PROKAR_LIPOPROTEIN"/>
    <property type="match status" value="1"/>
</dbReference>
<reference evidence="8 15" key="4">
    <citation type="journal article" date="2020" name="Microbiome">
        <title>Single-cell genomics of uncultured bacteria reveals dietary fiber responders in the mouse gut microbiota.</title>
        <authorList>
            <person name="Chijiiwa R."/>
            <person name="Hosokawa M."/>
            <person name="Kogawa M."/>
            <person name="Nishikawa Y."/>
            <person name="Ide K."/>
            <person name="Sakanashi C."/>
            <person name="Takahashi K."/>
            <person name="Takeyama H."/>
        </authorList>
    </citation>
    <scope>NUCLEOTIDE SEQUENCE [LARGE SCALE GENOMIC DNA]</scope>
    <source>
        <strain evidence="8">IMSAGC_001</strain>
    </source>
</reference>
<name>A0A3L8A6K6_9BACE</name>
<evidence type="ECO:0000313" key="10">
    <source>
        <dbReference type="EMBL" id="TFU45882.1"/>
    </source>
</evidence>
<comment type="subcellular location">
    <subcellularLocation>
        <location evidence="1">Cell outer membrane</location>
    </subcellularLocation>
</comment>
<dbReference type="STRING" id="1235814.GCA_000613385_02633"/>
<dbReference type="Proteomes" id="UP000305751">
    <property type="component" value="Unassembled WGS sequence"/>
</dbReference>
<evidence type="ECO:0000313" key="9">
    <source>
        <dbReference type="EMBL" id="RLT79488.1"/>
    </source>
</evidence>
<keyword evidence="4" id="KW-0472">Membrane</keyword>
<evidence type="ECO:0000256" key="1">
    <source>
        <dbReference type="ARBA" id="ARBA00004442"/>
    </source>
</evidence>
<dbReference type="GO" id="GO:0009279">
    <property type="term" value="C:cell outer membrane"/>
    <property type="evidence" value="ECO:0007669"/>
    <property type="project" value="UniProtKB-SubCell"/>
</dbReference>
<sequence length="491" mass="56258">MKRNIIIGCIAAAFSLSACDNYLDIVPKGESVLNQTNDYLGLIEDVYGYPIQSEWYLCGEATSYNMEVLENYSSPLNSAAFYWNEDFDRASYMTATGSSDMYTICYRKISNFNIIIQNINKSEGSDDDKRYGMAQAKIMRAYAYFYLINTYAKPYNPETAAQDRGIILREDFDMEAVGVQSTVADAYALIQRDIEEALPDLPHVAMNTFRPNKSFGYALKAKVHLFKREFNEALQASLDCIKEAEGEGRHKLWNMNTEYQAAVNYIKQTFGWSEDLIEYGMPMYSMFRMSVSAMYFTHPYEDPENLLSQNGMTQFDPSPSMVRKPVMDLYTPKSDLRYTFNLGATPTRPTAEPGSIMLSLGGSYQWNPAGIKLSEVYLMAAECYARKSDKENAMKYVNDVRKNRIITKYYTDFTATDAADAMRIVREERKRELLFTSNGFFDMRRFCTEFNETLTREVDGKTYTLKPDSHLLTFPFPVSAMQNSNLIQNSK</sequence>
<evidence type="ECO:0000256" key="5">
    <source>
        <dbReference type="ARBA" id="ARBA00023237"/>
    </source>
</evidence>
<feature type="domain" description="SusD-like N-terminal" evidence="7">
    <location>
        <begin position="77"/>
        <end position="225"/>
    </location>
</feature>
<dbReference type="InterPro" id="IPR033985">
    <property type="entry name" value="SusD-like_N"/>
</dbReference>
<dbReference type="RefSeq" id="WP_121766014.1">
    <property type="nucleotide sequence ID" value="NZ_BLLS01000034.1"/>
</dbReference>
<proteinExistence type="inferred from homology"/>
<dbReference type="Proteomes" id="UP000267159">
    <property type="component" value="Unassembled WGS sequence"/>
</dbReference>
<accession>A0A3L8A6K6</accession>
<dbReference type="AlphaFoldDB" id="A0A3L8A6K6"/>
<gene>
    <name evidence="9" type="ORF">D7Y07_13495</name>
    <name evidence="10" type="ORF">E4T97_17420</name>
    <name evidence="11" type="ORF">E5356_09210</name>
    <name evidence="8" type="ORF">IMSAGC001_01671</name>
</gene>
<dbReference type="InterPro" id="IPR011990">
    <property type="entry name" value="TPR-like_helical_dom_sf"/>
</dbReference>
<dbReference type="Pfam" id="PF07980">
    <property type="entry name" value="SusD_RagB"/>
    <property type="match status" value="1"/>
</dbReference>
<evidence type="ECO:0000259" key="7">
    <source>
        <dbReference type="Pfam" id="PF14322"/>
    </source>
</evidence>
<comment type="similarity">
    <text evidence="2">Belongs to the SusD family.</text>
</comment>
<dbReference type="Proteomes" id="UP000491181">
    <property type="component" value="Unassembled WGS sequence"/>
</dbReference>
<evidence type="ECO:0000313" key="15">
    <source>
        <dbReference type="Proteomes" id="UP000491181"/>
    </source>
</evidence>
<feature type="domain" description="RagB/SusD" evidence="6">
    <location>
        <begin position="372"/>
        <end position="457"/>
    </location>
</feature>
<dbReference type="Gene3D" id="1.25.40.390">
    <property type="match status" value="1"/>
</dbReference>
<reference evidence="11 14" key="3">
    <citation type="submission" date="2019-04" db="EMBL/GenBank/DDBJ databases">
        <title>Microbes associate with the intestines of laboratory mice.</title>
        <authorList>
            <person name="Navarre W."/>
            <person name="Wong E."/>
            <person name="Huang K."/>
            <person name="Tropini C."/>
            <person name="Ng K."/>
            <person name="Yu B."/>
        </authorList>
    </citation>
    <scope>NUCLEOTIDE SEQUENCE [LARGE SCALE GENOMIC DNA]</scope>
    <source>
        <strain evidence="11 14">NM70_E10</strain>
    </source>
</reference>
<dbReference type="EMBL" id="SRZA01000023">
    <property type="protein sequence ID" value="TGY03491.1"/>
    <property type="molecule type" value="Genomic_DNA"/>
</dbReference>
<evidence type="ECO:0000256" key="4">
    <source>
        <dbReference type="ARBA" id="ARBA00023136"/>
    </source>
</evidence>
<evidence type="ECO:0000313" key="12">
    <source>
        <dbReference type="Proteomes" id="UP000267159"/>
    </source>
</evidence>
<dbReference type="OrthoDB" id="729505at2"/>
<evidence type="ECO:0000256" key="2">
    <source>
        <dbReference type="ARBA" id="ARBA00006275"/>
    </source>
</evidence>
<dbReference type="Proteomes" id="UP000298073">
    <property type="component" value="Unassembled WGS sequence"/>
</dbReference>